<dbReference type="EMBL" id="UINC01119294">
    <property type="protein sequence ID" value="SVC93011.1"/>
    <property type="molecule type" value="Genomic_DNA"/>
</dbReference>
<dbReference type="PANTHER" id="PTHR20881">
    <property type="entry name" value="3-METHYL-2-OXOBUTANOATE HYDROXYMETHYLTRANSFERASE"/>
    <property type="match status" value="1"/>
</dbReference>
<name>A0A382R8W8_9ZZZZ</name>
<dbReference type="InterPro" id="IPR015813">
    <property type="entry name" value="Pyrv/PenolPyrv_kinase-like_dom"/>
</dbReference>
<feature type="non-terminal residue" evidence="4">
    <location>
        <position position="1"/>
    </location>
</feature>
<dbReference type="Gene3D" id="3.20.20.60">
    <property type="entry name" value="Phosphoenolpyruvate-binding domains"/>
    <property type="match status" value="1"/>
</dbReference>
<accession>A0A382R8W8</accession>
<dbReference type="GO" id="GO:0003864">
    <property type="term" value="F:3-methyl-2-oxobutanoate hydroxymethyltransferase activity"/>
    <property type="evidence" value="ECO:0007669"/>
    <property type="project" value="UniProtKB-EC"/>
</dbReference>
<feature type="non-terminal residue" evidence="4">
    <location>
        <position position="213"/>
    </location>
</feature>
<dbReference type="GO" id="GO:0015940">
    <property type="term" value="P:pantothenate biosynthetic process"/>
    <property type="evidence" value="ECO:0007669"/>
    <property type="project" value="InterPro"/>
</dbReference>
<reference evidence="4" key="1">
    <citation type="submission" date="2018-05" db="EMBL/GenBank/DDBJ databases">
        <authorList>
            <person name="Lanie J.A."/>
            <person name="Ng W.-L."/>
            <person name="Kazmierczak K.M."/>
            <person name="Andrzejewski T.M."/>
            <person name="Davidsen T.M."/>
            <person name="Wayne K.J."/>
            <person name="Tettelin H."/>
            <person name="Glass J.I."/>
            <person name="Rusch D."/>
            <person name="Podicherti R."/>
            <person name="Tsui H.-C.T."/>
            <person name="Winkler M.E."/>
        </authorList>
    </citation>
    <scope>NUCLEOTIDE SEQUENCE</scope>
</reference>
<comment type="similarity">
    <text evidence="1">Belongs to the PanB family.</text>
</comment>
<evidence type="ECO:0000256" key="1">
    <source>
        <dbReference type="ARBA" id="ARBA00008676"/>
    </source>
</evidence>
<organism evidence="4">
    <name type="scientific">marine metagenome</name>
    <dbReference type="NCBI Taxonomy" id="408172"/>
    <lineage>
        <taxon>unclassified sequences</taxon>
        <taxon>metagenomes</taxon>
        <taxon>ecological metagenomes</taxon>
    </lineage>
</organism>
<dbReference type="SUPFAM" id="SSF51621">
    <property type="entry name" value="Phosphoenolpyruvate/pyruvate domain"/>
    <property type="match status" value="1"/>
</dbReference>
<keyword evidence="3" id="KW-0808">Transferase</keyword>
<dbReference type="InterPro" id="IPR003700">
    <property type="entry name" value="Pantoate_hydroxy_MeTrfase"/>
</dbReference>
<proteinExistence type="inferred from homology"/>
<dbReference type="AlphaFoldDB" id="A0A382R8W8"/>
<evidence type="ECO:0000256" key="2">
    <source>
        <dbReference type="ARBA" id="ARBA00012618"/>
    </source>
</evidence>
<evidence type="ECO:0000313" key="4">
    <source>
        <dbReference type="EMBL" id="SVC93011.1"/>
    </source>
</evidence>
<sequence length="213" mass="23827">MKKIFSINLQPGYRNYTVKDLIDLKGKKKLTQINVSTPEEAAAAEEASIDLIIAPPTGDIKKIRESAKKTFLTVGIPFLKYESKNKIIKKAFELIELGIDSIHCGSWNINFMRYLNQFNIPFQGHAGFVPSQTTWIGGVKAFGKNIEEAKKLYEEINKIQDAGAWAIEVECVPEKILSEINKKINILTISIGSGKDSDVQFLFAEDILGYSLI</sequence>
<dbReference type="Pfam" id="PF02548">
    <property type="entry name" value="Pantoate_transf"/>
    <property type="match status" value="1"/>
</dbReference>
<protein>
    <recommendedName>
        <fullName evidence="2">3-methyl-2-oxobutanoate hydroxymethyltransferase</fullName>
        <ecNumber evidence="2">2.1.2.11</ecNumber>
    </recommendedName>
</protein>
<dbReference type="PANTHER" id="PTHR20881:SF0">
    <property type="entry name" value="3-METHYL-2-OXOBUTANOATE HYDROXYMETHYLTRANSFERASE"/>
    <property type="match status" value="1"/>
</dbReference>
<evidence type="ECO:0000256" key="3">
    <source>
        <dbReference type="ARBA" id="ARBA00022679"/>
    </source>
</evidence>
<dbReference type="InterPro" id="IPR040442">
    <property type="entry name" value="Pyrv_kinase-like_dom_sf"/>
</dbReference>
<dbReference type="EC" id="2.1.2.11" evidence="2"/>
<dbReference type="GO" id="GO:0000287">
    <property type="term" value="F:magnesium ion binding"/>
    <property type="evidence" value="ECO:0007669"/>
    <property type="project" value="TreeGrafter"/>
</dbReference>
<dbReference type="GO" id="GO:0005737">
    <property type="term" value="C:cytoplasm"/>
    <property type="evidence" value="ECO:0007669"/>
    <property type="project" value="TreeGrafter"/>
</dbReference>
<gene>
    <name evidence="4" type="ORF">METZ01_LOCUS345865</name>
</gene>